<keyword evidence="5" id="KW-1133">Transmembrane helix</keyword>
<name>A0AAE0Z0Z5_9GAST</name>
<keyword evidence="8 9" id="KW-0325">Glycoprotein</keyword>
<keyword evidence="11" id="KW-1185">Reference proteome</keyword>
<protein>
    <recommendedName>
        <fullName evidence="9">Carbohydrate sulfotransferase</fullName>
        <ecNumber evidence="9">2.8.2.-</ecNumber>
    </recommendedName>
</protein>
<keyword evidence="4" id="KW-0812">Transmembrane</keyword>
<evidence type="ECO:0000256" key="5">
    <source>
        <dbReference type="ARBA" id="ARBA00022989"/>
    </source>
</evidence>
<keyword evidence="6 9" id="KW-0333">Golgi apparatus</keyword>
<dbReference type="InterPro" id="IPR018011">
    <property type="entry name" value="Carb_sulfotrans_8-10"/>
</dbReference>
<proteinExistence type="inferred from homology"/>
<reference evidence="10" key="1">
    <citation type="journal article" date="2023" name="G3 (Bethesda)">
        <title>A reference genome for the long-term kleptoplast-retaining sea slug Elysia crispata morphotype clarki.</title>
        <authorList>
            <person name="Eastman K.E."/>
            <person name="Pendleton A.L."/>
            <person name="Shaikh M.A."/>
            <person name="Suttiyut T."/>
            <person name="Ogas R."/>
            <person name="Tomko P."/>
            <person name="Gavelis G."/>
            <person name="Widhalm J.R."/>
            <person name="Wisecaver J.H."/>
        </authorList>
    </citation>
    <scope>NUCLEOTIDE SEQUENCE</scope>
    <source>
        <strain evidence="10">ECLA1</strain>
    </source>
</reference>
<evidence type="ECO:0000256" key="7">
    <source>
        <dbReference type="ARBA" id="ARBA00023136"/>
    </source>
</evidence>
<evidence type="ECO:0000313" key="11">
    <source>
        <dbReference type="Proteomes" id="UP001283361"/>
    </source>
</evidence>
<comment type="subcellular location">
    <subcellularLocation>
        <location evidence="1 9">Golgi apparatus membrane</location>
        <topology evidence="1 9">Single-pass type II membrane protein</topology>
    </subcellularLocation>
</comment>
<dbReference type="EMBL" id="JAWDGP010004939">
    <property type="protein sequence ID" value="KAK3760818.1"/>
    <property type="molecule type" value="Genomic_DNA"/>
</dbReference>
<evidence type="ECO:0000256" key="2">
    <source>
        <dbReference type="ARBA" id="ARBA00006339"/>
    </source>
</evidence>
<keyword evidence="9" id="KW-0119">Carbohydrate metabolism</keyword>
<evidence type="ECO:0000256" key="3">
    <source>
        <dbReference type="ARBA" id="ARBA00022679"/>
    </source>
</evidence>
<comment type="similarity">
    <text evidence="2 9">Belongs to the sulfotransferase 2 family.</text>
</comment>
<sequence length="466" mass="53820">MAFGKKCRFTLCFITVCVTLFVLSHTQYDITGLQKLWHDTLVRLKYLLIYKHLLPTKSTGVDLDKPALDRSLLNRSRTFNNNNNNNNNMALLQQVYEERKELARMECKNMYYDDKTRSLYCAVPKIGSSMWKRLFLVVHKNQTRDPFSKSGLGIHTSRDLKKLSLARIPAKKRPQVVRKAFAFMFSRHPFHRFFSAYCDKVFMLSHETTKLVTFMRNVIREVEVQRQRGRATNDTLKAFVYTGPELNVTFAETLAHAAKSRDFHFVNISTICRPCDIDFQVLGKMDTLDTDSRYILAKLNRSHVMEEAIEGDAFKESRDQSIIRELVERVFEDLLEKPEGTTKFKALARSWKVLHMRGLVKDDIQFPLGAAGTENATASDVIKLGIQAMQASGKPAERLAQREKYYQQAFRSVPLADLLSFRASVLSDCKIFGYDCYPSEIFHGRRDGDEEDNIFSNDKYIYKGLL</sequence>
<dbReference type="GO" id="GO:0000139">
    <property type="term" value="C:Golgi membrane"/>
    <property type="evidence" value="ECO:0007669"/>
    <property type="project" value="UniProtKB-SubCell"/>
</dbReference>
<dbReference type="Proteomes" id="UP001283361">
    <property type="component" value="Unassembled WGS sequence"/>
</dbReference>
<evidence type="ECO:0000313" key="10">
    <source>
        <dbReference type="EMBL" id="KAK3760818.1"/>
    </source>
</evidence>
<evidence type="ECO:0000256" key="9">
    <source>
        <dbReference type="RuleBase" id="RU364020"/>
    </source>
</evidence>
<dbReference type="EC" id="2.8.2.-" evidence="9"/>
<dbReference type="AlphaFoldDB" id="A0AAE0Z0Z5"/>
<keyword evidence="3 9" id="KW-0808">Transferase</keyword>
<accession>A0AAE0Z0Z5</accession>
<gene>
    <name evidence="10" type="ORF">RRG08_034661</name>
</gene>
<organism evidence="10 11">
    <name type="scientific">Elysia crispata</name>
    <name type="common">lettuce slug</name>
    <dbReference type="NCBI Taxonomy" id="231223"/>
    <lineage>
        <taxon>Eukaryota</taxon>
        <taxon>Metazoa</taxon>
        <taxon>Spiralia</taxon>
        <taxon>Lophotrochozoa</taxon>
        <taxon>Mollusca</taxon>
        <taxon>Gastropoda</taxon>
        <taxon>Heterobranchia</taxon>
        <taxon>Euthyneura</taxon>
        <taxon>Panpulmonata</taxon>
        <taxon>Sacoglossa</taxon>
        <taxon>Placobranchoidea</taxon>
        <taxon>Plakobranchidae</taxon>
        <taxon>Elysia</taxon>
    </lineage>
</organism>
<evidence type="ECO:0000256" key="4">
    <source>
        <dbReference type="ARBA" id="ARBA00022692"/>
    </source>
</evidence>
<keyword evidence="7" id="KW-0472">Membrane</keyword>
<dbReference type="GO" id="GO:0008146">
    <property type="term" value="F:sulfotransferase activity"/>
    <property type="evidence" value="ECO:0007669"/>
    <property type="project" value="InterPro"/>
</dbReference>
<comment type="caution">
    <text evidence="10">The sequence shown here is derived from an EMBL/GenBank/DDBJ whole genome shotgun (WGS) entry which is preliminary data.</text>
</comment>
<dbReference type="PANTHER" id="PTHR12137:SF54">
    <property type="entry name" value="CARBOHYDRATE SULFOTRANSFERASE"/>
    <property type="match status" value="1"/>
</dbReference>
<evidence type="ECO:0000256" key="1">
    <source>
        <dbReference type="ARBA" id="ARBA00004323"/>
    </source>
</evidence>
<evidence type="ECO:0000256" key="8">
    <source>
        <dbReference type="ARBA" id="ARBA00023180"/>
    </source>
</evidence>
<dbReference type="InterPro" id="IPR005331">
    <property type="entry name" value="Sulfotransferase"/>
</dbReference>
<dbReference type="Pfam" id="PF03567">
    <property type="entry name" value="Sulfotransfer_2"/>
    <property type="match status" value="1"/>
</dbReference>
<dbReference type="GO" id="GO:0016051">
    <property type="term" value="P:carbohydrate biosynthetic process"/>
    <property type="evidence" value="ECO:0007669"/>
    <property type="project" value="InterPro"/>
</dbReference>
<dbReference type="PANTHER" id="PTHR12137">
    <property type="entry name" value="CARBOHYDRATE SULFOTRANSFERASE"/>
    <property type="match status" value="1"/>
</dbReference>
<evidence type="ECO:0000256" key="6">
    <source>
        <dbReference type="ARBA" id="ARBA00023034"/>
    </source>
</evidence>
<keyword evidence="9" id="KW-0735">Signal-anchor</keyword>